<dbReference type="CDD" id="cd01639">
    <property type="entry name" value="IMPase"/>
    <property type="match status" value="1"/>
</dbReference>
<dbReference type="PRINTS" id="PR01959">
    <property type="entry name" value="SBIMPHPHTASE"/>
</dbReference>
<dbReference type="RefSeq" id="WP_107563755.1">
    <property type="nucleotide sequence ID" value="NZ_NVQC01000030.1"/>
</dbReference>
<comment type="similarity">
    <text evidence="3 8">Belongs to the inositol monophosphatase superfamily.</text>
</comment>
<dbReference type="GO" id="GO:0008934">
    <property type="term" value="F:inositol monophosphate 1-phosphatase activity"/>
    <property type="evidence" value="ECO:0007669"/>
    <property type="project" value="InterPro"/>
</dbReference>
<dbReference type="GO" id="GO:0046854">
    <property type="term" value="P:phosphatidylinositol phosphate biosynthetic process"/>
    <property type="evidence" value="ECO:0007669"/>
    <property type="project" value="InterPro"/>
</dbReference>
<dbReference type="EC" id="3.1.3.25" evidence="8"/>
<dbReference type="PRINTS" id="PR00377">
    <property type="entry name" value="IMPHPHTASES"/>
</dbReference>
<dbReference type="AlphaFoldDB" id="A0A2T4TVI3"/>
<dbReference type="Gene3D" id="3.40.190.80">
    <property type="match status" value="1"/>
</dbReference>
<evidence type="ECO:0000313" key="10">
    <source>
        <dbReference type="Proteomes" id="UP000241436"/>
    </source>
</evidence>
<name>A0A2T4TVI3_9BACT</name>
<evidence type="ECO:0000256" key="8">
    <source>
        <dbReference type="RuleBase" id="RU364068"/>
    </source>
</evidence>
<accession>A0A2T4TVI3</accession>
<dbReference type="PANTHER" id="PTHR20854:SF4">
    <property type="entry name" value="INOSITOL-1-MONOPHOSPHATASE-RELATED"/>
    <property type="match status" value="1"/>
</dbReference>
<comment type="catalytic activity">
    <reaction evidence="1 8">
        <text>a myo-inositol phosphate + H2O = myo-inositol + phosphate</text>
        <dbReference type="Rhea" id="RHEA:24056"/>
        <dbReference type="ChEBI" id="CHEBI:15377"/>
        <dbReference type="ChEBI" id="CHEBI:17268"/>
        <dbReference type="ChEBI" id="CHEBI:43474"/>
        <dbReference type="ChEBI" id="CHEBI:84139"/>
        <dbReference type="EC" id="3.1.3.25"/>
    </reaction>
</comment>
<dbReference type="GO" id="GO:0006020">
    <property type="term" value="P:inositol metabolic process"/>
    <property type="evidence" value="ECO:0007669"/>
    <property type="project" value="TreeGrafter"/>
</dbReference>
<reference evidence="10" key="2">
    <citation type="journal article" date="2018" name="Environ. Microbiol.">
        <title>Bloom of a denitrifying methanotroph, 'Candidatus Methylomirabilis limnetica', in a deep stratified lake.</title>
        <authorList>
            <person name="Graf J.S."/>
            <person name="Mayr M.J."/>
            <person name="Marchant H.K."/>
            <person name="Tienken D."/>
            <person name="Hach P.F."/>
            <person name="Brand A."/>
            <person name="Schubert C.J."/>
            <person name="Kuypers M.M."/>
            <person name="Milucka J."/>
        </authorList>
    </citation>
    <scope>NUCLEOTIDE SEQUENCE [LARGE SCALE GENOMIC DNA]</scope>
    <source>
        <strain evidence="10">Zug</strain>
    </source>
</reference>
<dbReference type="EMBL" id="NVQC01000030">
    <property type="protein sequence ID" value="PTL35130.1"/>
    <property type="molecule type" value="Genomic_DNA"/>
</dbReference>
<dbReference type="PROSITE" id="PS00629">
    <property type="entry name" value="IMP_1"/>
    <property type="match status" value="1"/>
</dbReference>
<evidence type="ECO:0000256" key="6">
    <source>
        <dbReference type="ARBA" id="ARBA00022842"/>
    </source>
</evidence>
<feature type="binding site" evidence="7">
    <location>
        <position position="211"/>
    </location>
    <ligand>
        <name>Mg(2+)</name>
        <dbReference type="ChEBI" id="CHEBI:18420"/>
        <label>1</label>
        <note>catalytic</note>
    </ligand>
</feature>
<dbReference type="FunFam" id="3.30.540.10:FF:000003">
    <property type="entry name" value="Inositol-1-monophosphatase"/>
    <property type="match status" value="1"/>
</dbReference>
<gene>
    <name evidence="9" type="ORF">CLG94_11660</name>
</gene>
<dbReference type="InterPro" id="IPR020550">
    <property type="entry name" value="Inositol_monophosphatase_CS"/>
</dbReference>
<dbReference type="OrthoDB" id="9772456at2"/>
<dbReference type="Gene3D" id="3.30.540.10">
    <property type="entry name" value="Fructose-1,6-Bisphosphatase, subunit A, domain 1"/>
    <property type="match status" value="1"/>
</dbReference>
<reference evidence="9 10" key="1">
    <citation type="submission" date="2017-09" db="EMBL/GenBank/DDBJ databases">
        <title>Bloom of a denitrifying methanotroph, Candidatus Methylomirabilis limnetica, in a deep stratified lake.</title>
        <authorList>
            <person name="Graf J.S."/>
            <person name="Marchant H.K."/>
            <person name="Tienken D."/>
            <person name="Hach P.F."/>
            <person name="Brand A."/>
            <person name="Schubert C.J."/>
            <person name="Kuypers M.M."/>
            <person name="Milucka J."/>
        </authorList>
    </citation>
    <scope>NUCLEOTIDE SEQUENCE [LARGE SCALE GENOMIC DNA]</scope>
    <source>
        <strain evidence="9 10">Zug</strain>
    </source>
</reference>
<dbReference type="InterPro" id="IPR000760">
    <property type="entry name" value="Inositol_monophosphatase-like"/>
</dbReference>
<dbReference type="InterPro" id="IPR033942">
    <property type="entry name" value="IMPase"/>
</dbReference>
<dbReference type="Proteomes" id="UP000241436">
    <property type="component" value="Unassembled WGS sequence"/>
</dbReference>
<feature type="binding site" evidence="7">
    <location>
        <position position="83"/>
    </location>
    <ligand>
        <name>Mg(2+)</name>
        <dbReference type="ChEBI" id="CHEBI:18420"/>
        <label>1</label>
        <note>catalytic</note>
    </ligand>
</feature>
<proteinExistence type="inferred from homology"/>
<feature type="binding site" evidence="7">
    <location>
        <position position="67"/>
    </location>
    <ligand>
        <name>Mg(2+)</name>
        <dbReference type="ChEBI" id="CHEBI:18420"/>
        <label>1</label>
        <note>catalytic</note>
    </ligand>
</feature>
<dbReference type="Pfam" id="PF00459">
    <property type="entry name" value="Inositol_P"/>
    <property type="match status" value="1"/>
</dbReference>
<comment type="caution">
    <text evidence="9">The sequence shown here is derived from an EMBL/GenBank/DDBJ whole genome shotgun (WGS) entry which is preliminary data.</text>
</comment>
<organism evidence="9 10">
    <name type="scientific">Candidatus Methylomirabilis limnetica</name>
    <dbReference type="NCBI Taxonomy" id="2033718"/>
    <lineage>
        <taxon>Bacteria</taxon>
        <taxon>Candidatus Methylomirabilota</taxon>
        <taxon>Candidatus Methylomirabilia</taxon>
        <taxon>Candidatus Methylomirabilales</taxon>
        <taxon>Candidatus Methylomirabilaceae</taxon>
        <taxon>Candidatus Methylomirabilis</taxon>
    </lineage>
</organism>
<evidence type="ECO:0000256" key="5">
    <source>
        <dbReference type="ARBA" id="ARBA00022801"/>
    </source>
</evidence>
<dbReference type="SUPFAM" id="SSF56655">
    <property type="entry name" value="Carbohydrate phosphatase"/>
    <property type="match status" value="1"/>
</dbReference>
<evidence type="ECO:0000256" key="4">
    <source>
        <dbReference type="ARBA" id="ARBA00022723"/>
    </source>
</evidence>
<comment type="cofactor">
    <cofactor evidence="2 7 8">
        <name>Mg(2+)</name>
        <dbReference type="ChEBI" id="CHEBI:18420"/>
    </cofactor>
</comment>
<dbReference type="GO" id="GO:0007165">
    <property type="term" value="P:signal transduction"/>
    <property type="evidence" value="ECO:0007669"/>
    <property type="project" value="TreeGrafter"/>
</dbReference>
<dbReference type="PANTHER" id="PTHR20854">
    <property type="entry name" value="INOSITOL MONOPHOSPHATASE"/>
    <property type="match status" value="1"/>
</dbReference>
<evidence type="ECO:0000256" key="7">
    <source>
        <dbReference type="PIRSR" id="PIRSR600760-2"/>
    </source>
</evidence>
<dbReference type="FunFam" id="3.40.190.80:FF:000002">
    <property type="entry name" value="Inositol-1-monophosphatase"/>
    <property type="match status" value="1"/>
</dbReference>
<dbReference type="InterPro" id="IPR022337">
    <property type="entry name" value="Inositol_monophosphatase_SuhB"/>
</dbReference>
<keyword evidence="5 8" id="KW-0378">Hydrolase</keyword>
<keyword evidence="10" id="KW-1185">Reference proteome</keyword>
<feature type="binding site" evidence="7">
    <location>
        <position position="86"/>
    </location>
    <ligand>
        <name>Mg(2+)</name>
        <dbReference type="ChEBI" id="CHEBI:18420"/>
        <label>1</label>
        <note>catalytic</note>
    </ligand>
</feature>
<dbReference type="PROSITE" id="PS00630">
    <property type="entry name" value="IMP_2"/>
    <property type="match status" value="1"/>
</dbReference>
<feature type="binding site" evidence="7">
    <location>
        <position position="85"/>
    </location>
    <ligand>
        <name>Mg(2+)</name>
        <dbReference type="ChEBI" id="CHEBI:18420"/>
        <label>1</label>
        <note>catalytic</note>
    </ligand>
</feature>
<protein>
    <recommendedName>
        <fullName evidence="8">Inositol-1-monophosphatase</fullName>
        <ecNumber evidence="8">3.1.3.25</ecNumber>
    </recommendedName>
</protein>
<dbReference type="InterPro" id="IPR020583">
    <property type="entry name" value="Inositol_monoP_metal-BS"/>
</dbReference>
<keyword evidence="4 7" id="KW-0479">Metal-binding</keyword>
<evidence type="ECO:0000313" key="9">
    <source>
        <dbReference type="EMBL" id="PTL35130.1"/>
    </source>
</evidence>
<evidence type="ECO:0000256" key="1">
    <source>
        <dbReference type="ARBA" id="ARBA00001033"/>
    </source>
</evidence>
<sequence length="260" mass="28653">MEIDAIREVALRAAKEAGAILRQGLEQQRIIEFKGEKNLVTDIDRRSEKAIAEIVRRELPHHSVVCEEGTRLQGDSGYRWLIDPLDGTTNYAHGYPCFSVSIGVEKDGELIFGLVYDPSLEELFTAERGGGAFLNGKRLQVSAIASLSHALLATGFPNDVAGAKHNNLDYFVRFMKRAQGVRRPGSAALDLCYVAAGRFDGFWELKLHPWDMAAGSLMVTEAGGRVTDLHGGPHRLSNPQILANNGLLHDEMLRVLTMED</sequence>
<dbReference type="GO" id="GO:0046872">
    <property type="term" value="F:metal ion binding"/>
    <property type="evidence" value="ECO:0007669"/>
    <property type="project" value="UniProtKB-KW"/>
</dbReference>
<keyword evidence="6 7" id="KW-0460">Magnesium</keyword>
<evidence type="ECO:0000256" key="3">
    <source>
        <dbReference type="ARBA" id="ARBA00009759"/>
    </source>
</evidence>
<evidence type="ECO:0000256" key="2">
    <source>
        <dbReference type="ARBA" id="ARBA00001946"/>
    </source>
</evidence>